<keyword evidence="2" id="KW-1185">Reference proteome</keyword>
<evidence type="ECO:0000313" key="1">
    <source>
        <dbReference type="EMBL" id="GBN73516.1"/>
    </source>
</evidence>
<evidence type="ECO:0000313" key="2">
    <source>
        <dbReference type="Proteomes" id="UP000499080"/>
    </source>
</evidence>
<accession>A0A4Y2RDL7</accession>
<dbReference type="Proteomes" id="UP000499080">
    <property type="component" value="Unassembled WGS sequence"/>
</dbReference>
<proteinExistence type="predicted"/>
<dbReference type="AlphaFoldDB" id="A0A4Y2RDL7"/>
<reference evidence="1 2" key="1">
    <citation type="journal article" date="2019" name="Sci. Rep.">
        <title>Orb-weaving spider Araneus ventricosus genome elucidates the spidroin gene catalogue.</title>
        <authorList>
            <person name="Kono N."/>
            <person name="Nakamura H."/>
            <person name="Ohtoshi R."/>
            <person name="Moran D.A.P."/>
            <person name="Shinohara A."/>
            <person name="Yoshida Y."/>
            <person name="Fujiwara M."/>
            <person name="Mori M."/>
            <person name="Tomita M."/>
            <person name="Arakawa K."/>
        </authorList>
    </citation>
    <scope>NUCLEOTIDE SEQUENCE [LARGE SCALE GENOMIC DNA]</scope>
</reference>
<dbReference type="Gene3D" id="3.30.420.10">
    <property type="entry name" value="Ribonuclease H-like superfamily/Ribonuclease H"/>
    <property type="match status" value="1"/>
</dbReference>
<comment type="caution">
    <text evidence="1">The sequence shown here is derived from an EMBL/GenBank/DDBJ whole genome shotgun (WGS) entry which is preliminary data.</text>
</comment>
<feature type="non-terminal residue" evidence="1">
    <location>
        <position position="60"/>
    </location>
</feature>
<organism evidence="1 2">
    <name type="scientific">Araneus ventricosus</name>
    <name type="common">Orbweaver spider</name>
    <name type="synonym">Epeira ventricosa</name>
    <dbReference type="NCBI Taxonomy" id="182803"/>
    <lineage>
        <taxon>Eukaryota</taxon>
        <taxon>Metazoa</taxon>
        <taxon>Ecdysozoa</taxon>
        <taxon>Arthropoda</taxon>
        <taxon>Chelicerata</taxon>
        <taxon>Arachnida</taxon>
        <taxon>Araneae</taxon>
        <taxon>Araneomorphae</taxon>
        <taxon>Entelegynae</taxon>
        <taxon>Araneoidea</taxon>
        <taxon>Araneidae</taxon>
        <taxon>Araneus</taxon>
    </lineage>
</organism>
<dbReference type="GO" id="GO:0003676">
    <property type="term" value="F:nucleic acid binding"/>
    <property type="evidence" value="ECO:0007669"/>
    <property type="project" value="InterPro"/>
</dbReference>
<protein>
    <recommendedName>
        <fullName evidence="3">Tc1-like transposase DDE domain-containing protein</fullName>
    </recommendedName>
</protein>
<gene>
    <name evidence="1" type="ORF">AVEN_63584_1</name>
</gene>
<dbReference type="InterPro" id="IPR036397">
    <property type="entry name" value="RNaseH_sf"/>
</dbReference>
<evidence type="ECO:0008006" key="3">
    <source>
        <dbReference type="Google" id="ProtNLM"/>
    </source>
</evidence>
<sequence>MGEIGLPAYSPDPAPSDFHLFAGLKSALSGRQTGVGAVKNFLQSLGTDFLPGWFLEIDFT</sequence>
<dbReference type="EMBL" id="BGPR01016580">
    <property type="protein sequence ID" value="GBN73516.1"/>
    <property type="molecule type" value="Genomic_DNA"/>
</dbReference>
<name>A0A4Y2RDL7_ARAVE</name>